<keyword evidence="11" id="KW-1185">Reference proteome</keyword>
<feature type="compositionally biased region" description="Basic and acidic residues" evidence="8">
    <location>
        <begin position="1"/>
        <end position="30"/>
    </location>
</feature>
<keyword evidence="6" id="KW-0413">Isomerase</keyword>
<evidence type="ECO:0000256" key="4">
    <source>
        <dbReference type="ARBA" id="ARBA00022628"/>
    </source>
</evidence>
<feature type="region of interest" description="Disordered" evidence="8">
    <location>
        <begin position="1"/>
        <end position="31"/>
    </location>
</feature>
<dbReference type="InterPro" id="IPR006099">
    <property type="entry name" value="MeMalonylCoA_mutase_a/b_cat"/>
</dbReference>
<dbReference type="PANTHER" id="PTHR48101">
    <property type="entry name" value="METHYLMALONYL-COA MUTASE, MITOCHONDRIAL-RELATED"/>
    <property type="match status" value="1"/>
</dbReference>
<evidence type="ECO:0000313" key="11">
    <source>
        <dbReference type="Proteomes" id="UP000294650"/>
    </source>
</evidence>
<dbReference type="GO" id="GO:0031419">
    <property type="term" value="F:cobalamin binding"/>
    <property type="evidence" value="ECO:0007669"/>
    <property type="project" value="UniProtKB-KW"/>
</dbReference>
<keyword evidence="5" id="KW-0479">Metal-binding</keyword>
<keyword evidence="7" id="KW-0170">Cobalt</keyword>
<evidence type="ECO:0000256" key="8">
    <source>
        <dbReference type="SAM" id="MobiDB-lite"/>
    </source>
</evidence>
<dbReference type="Pfam" id="PF01642">
    <property type="entry name" value="MM_CoA_mutase"/>
    <property type="match status" value="1"/>
</dbReference>
<organism evidence="10 11">
    <name type="scientific">Melghiribacillus thermohalophilus</name>
    <dbReference type="NCBI Taxonomy" id="1324956"/>
    <lineage>
        <taxon>Bacteria</taxon>
        <taxon>Bacillati</taxon>
        <taxon>Bacillota</taxon>
        <taxon>Bacilli</taxon>
        <taxon>Bacillales</taxon>
        <taxon>Bacillaceae</taxon>
        <taxon>Melghiribacillus</taxon>
    </lineage>
</organism>
<dbReference type="GO" id="GO:0004494">
    <property type="term" value="F:methylmalonyl-CoA mutase activity"/>
    <property type="evidence" value="ECO:0007669"/>
    <property type="project" value="UniProtKB-EC"/>
</dbReference>
<keyword evidence="4" id="KW-0846">Cobalamin</keyword>
<evidence type="ECO:0000259" key="9">
    <source>
        <dbReference type="Pfam" id="PF01642"/>
    </source>
</evidence>
<dbReference type="EMBL" id="SMAN01000008">
    <property type="protein sequence ID" value="TCT22592.1"/>
    <property type="molecule type" value="Genomic_DNA"/>
</dbReference>
<name>A0A4V2V1V4_9BACI</name>
<gene>
    <name evidence="10" type="ORF">EDD68_10811</name>
</gene>
<comment type="similarity">
    <text evidence="2">Belongs to the methylmalonyl-CoA mutase family.</text>
</comment>
<dbReference type="CDD" id="cd03680">
    <property type="entry name" value="MM_CoA_mutase_ICM_like"/>
    <property type="match status" value="1"/>
</dbReference>
<dbReference type="AlphaFoldDB" id="A0A4V2V1V4"/>
<dbReference type="EC" id="5.4.99.2" evidence="3"/>
<dbReference type="NCBIfam" id="TIGR00641">
    <property type="entry name" value="acid_CoA_mut_N"/>
    <property type="match status" value="1"/>
</dbReference>
<evidence type="ECO:0000313" key="10">
    <source>
        <dbReference type="EMBL" id="TCT22592.1"/>
    </source>
</evidence>
<dbReference type="GO" id="GO:0046872">
    <property type="term" value="F:metal ion binding"/>
    <property type="evidence" value="ECO:0007669"/>
    <property type="project" value="UniProtKB-KW"/>
</dbReference>
<evidence type="ECO:0000256" key="5">
    <source>
        <dbReference type="ARBA" id="ARBA00022723"/>
    </source>
</evidence>
<sequence length="551" mass="62326">MGQKRFEKQQKQWEQEVEKATSRFPERKDAFTTSSDIPVDRLYLPEDPDEHYVENLGFPGQYPYTRGIQPTMYRSRFWTMRQYAGFGSAKETNKRFRYLLEQGQTGLSVAFDLPTQIGYDSDDPMAEGEVGKVGVAIDSLKDMEDLFDAIPLDKVSTSMTINAPASVLLAMYIAVGEKQGVSKEKLTGTIQNDILKEYIARGTYIFPPKPSMRLITNIFEYCQQHVPKFNTISISGYHIREAGSTAVQEVAFTLANGMAYVDAALESGLKVDQFAPRLAFFFNAHNNFFEEIAKFRAARRIWAKMMKEHYGAENPKSWKLRFHTQTGGSTLTAQQPDNNIVRVTLQALAAVLGGTQSLHTNSRDEALALPTEESARIALRTQQIIAHESGVADTVDPLGGSYYIEELTDQIEKEVEAYIEKIKELGGAVQAIEEGYMQREIHQSAYEAQKRIESKEDIVVGMNEFQIDEELNAELLRVDEKLEHDQKKNVQNVRNTRDESKVNDTLSRLRNAAKDEKENLMPHILDAVKAYATVGEICNVLRDEFGEYTGM</sequence>
<protein>
    <recommendedName>
        <fullName evidence="3">methylmalonyl-CoA mutase</fullName>
        <ecNumber evidence="3">5.4.99.2</ecNumber>
    </recommendedName>
</protein>
<dbReference type="Gene3D" id="3.20.20.240">
    <property type="entry name" value="Methylmalonyl-CoA mutase"/>
    <property type="match status" value="1"/>
</dbReference>
<dbReference type="FunFam" id="3.20.20.240:FF:000001">
    <property type="entry name" value="Probable methylmalonyl-coa mutase"/>
    <property type="match status" value="1"/>
</dbReference>
<dbReference type="Proteomes" id="UP000294650">
    <property type="component" value="Unassembled WGS sequence"/>
</dbReference>
<proteinExistence type="inferred from homology"/>
<evidence type="ECO:0000256" key="7">
    <source>
        <dbReference type="ARBA" id="ARBA00023285"/>
    </source>
</evidence>
<dbReference type="InterPro" id="IPR016176">
    <property type="entry name" value="Cbl-dep_enz_cat"/>
</dbReference>
<dbReference type="PANTHER" id="PTHR48101:SF1">
    <property type="entry name" value="METHYLMALONYL-COA MUTASE, LARGE SUBUNIT"/>
    <property type="match status" value="1"/>
</dbReference>
<comment type="cofactor">
    <cofactor evidence="1">
        <name>adenosylcob(III)alamin</name>
        <dbReference type="ChEBI" id="CHEBI:18408"/>
    </cofactor>
</comment>
<feature type="domain" description="Methylmalonyl-CoA mutase alpha/beta chain catalytic" evidence="9">
    <location>
        <begin position="33"/>
        <end position="547"/>
    </location>
</feature>
<evidence type="ECO:0000256" key="1">
    <source>
        <dbReference type="ARBA" id="ARBA00001922"/>
    </source>
</evidence>
<dbReference type="SUPFAM" id="SSF51703">
    <property type="entry name" value="Cobalamin (vitamin B12)-dependent enzymes"/>
    <property type="match status" value="1"/>
</dbReference>
<dbReference type="RefSeq" id="WP_132371598.1">
    <property type="nucleotide sequence ID" value="NZ_SMAN01000008.1"/>
</dbReference>
<comment type="caution">
    <text evidence="10">The sequence shown here is derived from an EMBL/GenBank/DDBJ whole genome shotgun (WGS) entry which is preliminary data.</text>
</comment>
<dbReference type="OrthoDB" id="9762378at2"/>
<evidence type="ECO:0000256" key="2">
    <source>
        <dbReference type="ARBA" id="ARBA00008465"/>
    </source>
</evidence>
<dbReference type="InterPro" id="IPR006098">
    <property type="entry name" value="MMCoA_mutase_a_cat"/>
</dbReference>
<accession>A0A4V2V1V4</accession>
<evidence type="ECO:0000256" key="6">
    <source>
        <dbReference type="ARBA" id="ARBA00023235"/>
    </source>
</evidence>
<evidence type="ECO:0000256" key="3">
    <source>
        <dbReference type="ARBA" id="ARBA00012398"/>
    </source>
</evidence>
<reference evidence="10 11" key="1">
    <citation type="submission" date="2019-03" db="EMBL/GenBank/DDBJ databases">
        <title>Genomic Encyclopedia of Type Strains, Phase IV (KMG-IV): sequencing the most valuable type-strain genomes for metagenomic binning, comparative biology and taxonomic classification.</title>
        <authorList>
            <person name="Goeker M."/>
        </authorList>
    </citation>
    <scope>NUCLEOTIDE SEQUENCE [LARGE SCALE GENOMIC DNA]</scope>
    <source>
        <strain evidence="10 11">DSM 25894</strain>
    </source>
</reference>